<reference evidence="1 2" key="1">
    <citation type="submission" date="2016-06" db="EMBL/GenBank/DDBJ databases">
        <authorList>
            <person name="Kjaerup R.B."/>
            <person name="Dalgaard T.S."/>
            <person name="Juul-Madsen H.R."/>
        </authorList>
    </citation>
    <scope>NUCLEOTIDE SEQUENCE [LARGE SCALE GENOMIC DNA]</scope>
    <source>
        <strain evidence="1 2">Pb300</strain>
    </source>
</reference>
<name>A0A1D2J5S7_PARBR</name>
<dbReference type="Proteomes" id="UP000242814">
    <property type="component" value="Unassembled WGS sequence"/>
</dbReference>
<sequence length="82" mass="8697">MRSSSYRVSDQDWTAPESTTRLIALRLQEIAVAFAAAAAAAAQGSRTLALAASVELDSVPLESTAEQHTGLIDRLPGKTQQK</sequence>
<accession>A0A1D2J5S7</accession>
<gene>
    <name evidence="1" type="ORF">ACO22_07031</name>
</gene>
<proteinExistence type="predicted"/>
<dbReference type="AlphaFoldDB" id="A0A1D2J5S7"/>
<evidence type="ECO:0000313" key="2">
    <source>
        <dbReference type="Proteomes" id="UP000242814"/>
    </source>
</evidence>
<dbReference type="EMBL" id="LZYO01000440">
    <property type="protein sequence ID" value="ODH13668.1"/>
    <property type="molecule type" value="Genomic_DNA"/>
</dbReference>
<comment type="caution">
    <text evidence="1">The sequence shown here is derived from an EMBL/GenBank/DDBJ whole genome shotgun (WGS) entry which is preliminary data.</text>
</comment>
<organism evidence="1 2">
    <name type="scientific">Paracoccidioides brasiliensis</name>
    <dbReference type="NCBI Taxonomy" id="121759"/>
    <lineage>
        <taxon>Eukaryota</taxon>
        <taxon>Fungi</taxon>
        <taxon>Dikarya</taxon>
        <taxon>Ascomycota</taxon>
        <taxon>Pezizomycotina</taxon>
        <taxon>Eurotiomycetes</taxon>
        <taxon>Eurotiomycetidae</taxon>
        <taxon>Onygenales</taxon>
        <taxon>Ajellomycetaceae</taxon>
        <taxon>Paracoccidioides</taxon>
    </lineage>
</organism>
<protein>
    <submittedName>
        <fullName evidence="1">Uncharacterized protein</fullName>
    </submittedName>
</protein>
<evidence type="ECO:0000313" key="1">
    <source>
        <dbReference type="EMBL" id="ODH13668.1"/>
    </source>
</evidence>